<feature type="region of interest" description="Disordered" evidence="1">
    <location>
        <begin position="239"/>
        <end position="260"/>
    </location>
</feature>
<dbReference type="AlphaFoldDB" id="A0AA88PQU3"/>
<feature type="compositionally biased region" description="Polar residues" evidence="1">
    <location>
        <begin position="124"/>
        <end position="139"/>
    </location>
</feature>
<dbReference type="Proteomes" id="UP001187343">
    <property type="component" value="Unassembled WGS sequence"/>
</dbReference>
<reference evidence="2" key="1">
    <citation type="submission" date="2023-08" db="EMBL/GenBank/DDBJ databases">
        <title>Chromosome-level Genome Assembly of mud carp (Cirrhinus molitorella).</title>
        <authorList>
            <person name="Liu H."/>
        </authorList>
    </citation>
    <scope>NUCLEOTIDE SEQUENCE</scope>
    <source>
        <strain evidence="2">Prfri</strain>
        <tissue evidence="2">Muscle</tissue>
    </source>
</reference>
<proteinExistence type="predicted"/>
<feature type="compositionally biased region" description="Basic and acidic residues" evidence="1">
    <location>
        <begin position="48"/>
        <end position="65"/>
    </location>
</feature>
<sequence length="279" mass="30592">MVAPMADNCSPQETPMPRLFTLGLYVPASSSWKREVQKGQSQACLFQKRREYKPQASLRQRELKSVKPPQTSPVLQCSPQAAPMLQGDPVLECCSQGSPAETPQKEPVSELFPAEALIPEGSPQRASSLHRTPKDSSSPHGAPMPKLFTLGISIPAPSTRNFHVLKGRSQCSCQFQKRQDYKRQASLKQRAPEPVKPFLRSPVPGGSPQECSSKKAPVLQCSPQAAPMLQGDPVLECCSQGTPAETPKEEPVSELFPAKNPWPRGHHKACLFLQPILMK</sequence>
<evidence type="ECO:0000256" key="1">
    <source>
        <dbReference type="SAM" id="MobiDB-lite"/>
    </source>
</evidence>
<comment type="caution">
    <text evidence="2">The sequence shown here is derived from an EMBL/GenBank/DDBJ whole genome shotgun (WGS) entry which is preliminary data.</text>
</comment>
<name>A0AA88PQU3_9TELE</name>
<dbReference type="EMBL" id="JAUYZG010000011">
    <property type="protein sequence ID" value="KAK2894525.1"/>
    <property type="molecule type" value="Genomic_DNA"/>
</dbReference>
<organism evidence="2 3">
    <name type="scientific">Cirrhinus molitorella</name>
    <name type="common">mud carp</name>
    <dbReference type="NCBI Taxonomy" id="172907"/>
    <lineage>
        <taxon>Eukaryota</taxon>
        <taxon>Metazoa</taxon>
        <taxon>Chordata</taxon>
        <taxon>Craniata</taxon>
        <taxon>Vertebrata</taxon>
        <taxon>Euteleostomi</taxon>
        <taxon>Actinopterygii</taxon>
        <taxon>Neopterygii</taxon>
        <taxon>Teleostei</taxon>
        <taxon>Ostariophysi</taxon>
        <taxon>Cypriniformes</taxon>
        <taxon>Cyprinidae</taxon>
        <taxon>Labeoninae</taxon>
        <taxon>Labeonini</taxon>
        <taxon>Cirrhinus</taxon>
    </lineage>
</organism>
<feature type="region of interest" description="Disordered" evidence="1">
    <location>
        <begin position="47"/>
        <end position="73"/>
    </location>
</feature>
<evidence type="ECO:0000313" key="2">
    <source>
        <dbReference type="EMBL" id="KAK2894525.1"/>
    </source>
</evidence>
<evidence type="ECO:0000313" key="3">
    <source>
        <dbReference type="Proteomes" id="UP001187343"/>
    </source>
</evidence>
<gene>
    <name evidence="2" type="ORF">Q8A67_011754</name>
</gene>
<protein>
    <submittedName>
        <fullName evidence="2">Uncharacterized protein</fullName>
    </submittedName>
</protein>
<accession>A0AA88PQU3</accession>
<feature type="region of interest" description="Disordered" evidence="1">
    <location>
        <begin position="186"/>
        <end position="215"/>
    </location>
</feature>
<keyword evidence="3" id="KW-1185">Reference proteome</keyword>
<feature type="region of interest" description="Disordered" evidence="1">
    <location>
        <begin position="120"/>
        <end position="144"/>
    </location>
</feature>